<sequence length="25" mass="2843">MFIRVVATGDKTWAPSSDTLHSEFF</sequence>
<keyword evidence="2" id="KW-1185">Reference proteome</keyword>
<protein>
    <submittedName>
        <fullName evidence="1">Uncharacterized protein</fullName>
    </submittedName>
</protein>
<gene>
    <name evidence="1" type="ORF">Golax_018441</name>
</gene>
<evidence type="ECO:0000313" key="1">
    <source>
        <dbReference type="EMBL" id="MBA0706324.1"/>
    </source>
</evidence>
<dbReference type="Proteomes" id="UP000593574">
    <property type="component" value="Unassembled WGS sequence"/>
</dbReference>
<accession>A0A7J8Z4M4</accession>
<proteinExistence type="predicted"/>
<dbReference type="EMBL" id="JABEZV010000002">
    <property type="protein sequence ID" value="MBA0706324.1"/>
    <property type="molecule type" value="Genomic_DNA"/>
</dbReference>
<organism evidence="1 2">
    <name type="scientific">Gossypium laxum</name>
    <dbReference type="NCBI Taxonomy" id="34288"/>
    <lineage>
        <taxon>Eukaryota</taxon>
        <taxon>Viridiplantae</taxon>
        <taxon>Streptophyta</taxon>
        <taxon>Embryophyta</taxon>
        <taxon>Tracheophyta</taxon>
        <taxon>Spermatophyta</taxon>
        <taxon>Magnoliopsida</taxon>
        <taxon>eudicotyledons</taxon>
        <taxon>Gunneridae</taxon>
        <taxon>Pentapetalae</taxon>
        <taxon>rosids</taxon>
        <taxon>malvids</taxon>
        <taxon>Malvales</taxon>
        <taxon>Malvaceae</taxon>
        <taxon>Malvoideae</taxon>
        <taxon>Gossypium</taxon>
    </lineage>
</organism>
<dbReference type="AlphaFoldDB" id="A0A7J8Z4M4"/>
<reference evidence="1 2" key="1">
    <citation type="journal article" date="2019" name="Genome Biol. Evol.">
        <title>Insights into the evolution of the New World diploid cottons (Gossypium, subgenus Houzingenia) based on genome sequencing.</title>
        <authorList>
            <person name="Grover C.E."/>
            <person name="Arick M.A. 2nd"/>
            <person name="Thrash A."/>
            <person name="Conover J.L."/>
            <person name="Sanders W.S."/>
            <person name="Peterson D.G."/>
            <person name="Frelichowski J.E."/>
            <person name="Scheffler J.A."/>
            <person name="Scheffler B.E."/>
            <person name="Wendel J.F."/>
        </authorList>
    </citation>
    <scope>NUCLEOTIDE SEQUENCE [LARGE SCALE GENOMIC DNA]</scope>
    <source>
        <strain evidence="1">4</strain>
        <tissue evidence="1">Leaf</tissue>
    </source>
</reference>
<comment type="caution">
    <text evidence="1">The sequence shown here is derived from an EMBL/GenBank/DDBJ whole genome shotgun (WGS) entry which is preliminary data.</text>
</comment>
<evidence type="ECO:0000313" key="2">
    <source>
        <dbReference type="Proteomes" id="UP000593574"/>
    </source>
</evidence>
<name>A0A7J8Z4M4_9ROSI</name>